<dbReference type="Gene3D" id="3.30.200.20">
    <property type="entry name" value="Phosphorylase Kinase, domain 1"/>
    <property type="match status" value="1"/>
</dbReference>
<evidence type="ECO:0000256" key="7">
    <source>
        <dbReference type="PROSITE-ProRule" id="PRU00339"/>
    </source>
</evidence>
<feature type="coiled-coil region" evidence="9">
    <location>
        <begin position="417"/>
        <end position="444"/>
    </location>
</feature>
<feature type="binding site" evidence="8">
    <location>
        <position position="138"/>
    </location>
    <ligand>
        <name>ATP</name>
        <dbReference type="ChEBI" id="CHEBI:30616"/>
    </ligand>
</feature>
<keyword evidence="13" id="KW-1185">Reference proteome</keyword>
<sequence>MTPEEIQRTKELFAEAIDLPPEAAQALVERAGREEPESVTSRLREMLNDFWAAEEAGFLQSPAVPPNAFQDTVAEAQRSPHETVDFVTGDSYTPRQAGEQRPGLLADDYEILEELGKGGMGTVYRAHQHSLNRDVAIKIIPKQFIHSPQDAARFYLEAEAAAKLDHPGIVAVQDVGERSGVYYYTMPLITGGGLDRFVDQAERLTRQRSAELIEAVARAVQYAHDRAVIHRDIKPANILLDEVGHPRLTDFGLAKMTNAAEQLTMTGQVMGTPSYMAPEQAEGDTAAISTHTDIYSLGATLYALLAGKPPFAGNTLFQTLEQVRRLPPATLPDSVPIDLRTICQKCLEKDPRDRYASADDLADDLRRYLDGFPIAARPTSRLRQATAWARRNPMEAVLWSTVAALLVAATVVSTLLYLRAEHHLDLAEAEADKLEAAIDDTLVLASEELLVDAPGMDATRRTLLQNAQQYFEGQLADGRLAPAKVAGIAARLGKTQVALGELDEAELSFQRAIKLYEQQLKTAPPDDRWRLTAELAQVHREYAELGQTRMTIAREFQELDEQQLAHGLTTFAQQTERCYQLRKEVADAKPDDVEAQRLLANAEMNLATAHSAQYSQNSNSELLDAATTLLDSAEERRLAMEDSHPEPAKVKLDLALGHEARAQLLLQQAQEKSEAEADPLNKQALRERLAAVSILGALPAASLNRQAVHLAATALQNCGESYHEIGRDQDAIECFRRMEAYRKQLLASNPGVTDYRLGLARAHYDLHDLLRASDNHFAAQAEFLQCAQVLAEGMIPRPDDAQPLALLQEFTDHSARQLVQVGLIEQAFDQINVANDALHELPPSRRELPSVQQAIERLKDLSNELAQQLEANEA</sequence>
<accession>A0A9X2F7G4</accession>
<dbReference type="PROSITE" id="PS00107">
    <property type="entry name" value="PROTEIN_KINASE_ATP"/>
    <property type="match status" value="1"/>
</dbReference>
<feature type="domain" description="Protein kinase" evidence="11">
    <location>
        <begin position="109"/>
        <end position="369"/>
    </location>
</feature>
<dbReference type="SMART" id="SM00028">
    <property type="entry name" value="TPR"/>
    <property type="match status" value="2"/>
</dbReference>
<dbReference type="EMBL" id="JAMXLR010000026">
    <property type="protein sequence ID" value="MCO6043715.1"/>
    <property type="molecule type" value="Genomic_DNA"/>
</dbReference>
<evidence type="ECO:0000256" key="4">
    <source>
        <dbReference type="ARBA" id="ARBA00022741"/>
    </source>
</evidence>
<dbReference type="SUPFAM" id="SSF56112">
    <property type="entry name" value="Protein kinase-like (PK-like)"/>
    <property type="match status" value="1"/>
</dbReference>
<evidence type="ECO:0000256" key="8">
    <source>
        <dbReference type="PROSITE-ProRule" id="PRU10141"/>
    </source>
</evidence>
<dbReference type="PROSITE" id="PS50005">
    <property type="entry name" value="TPR"/>
    <property type="match status" value="1"/>
</dbReference>
<dbReference type="CDD" id="cd14014">
    <property type="entry name" value="STKc_PknB_like"/>
    <property type="match status" value="1"/>
</dbReference>
<keyword evidence="10" id="KW-1133">Transmembrane helix</keyword>
<keyword evidence="5 12" id="KW-0418">Kinase</keyword>
<dbReference type="GO" id="GO:0004674">
    <property type="term" value="F:protein serine/threonine kinase activity"/>
    <property type="evidence" value="ECO:0007669"/>
    <property type="project" value="UniProtKB-KW"/>
</dbReference>
<dbReference type="PROSITE" id="PS50011">
    <property type="entry name" value="PROTEIN_KINASE_DOM"/>
    <property type="match status" value="1"/>
</dbReference>
<dbReference type="AlphaFoldDB" id="A0A9X2F7G4"/>
<evidence type="ECO:0000313" key="13">
    <source>
        <dbReference type="Proteomes" id="UP001155241"/>
    </source>
</evidence>
<feature type="repeat" description="TPR" evidence="7">
    <location>
        <begin position="486"/>
        <end position="519"/>
    </location>
</feature>
<proteinExistence type="predicted"/>
<dbReference type="PROSITE" id="PS00108">
    <property type="entry name" value="PROTEIN_KINASE_ST"/>
    <property type="match status" value="1"/>
</dbReference>
<dbReference type="Pfam" id="PF00069">
    <property type="entry name" value="Pkinase"/>
    <property type="match status" value="1"/>
</dbReference>
<keyword evidence="6 8" id="KW-0067">ATP-binding</keyword>
<comment type="caution">
    <text evidence="12">The sequence shown here is derived from an EMBL/GenBank/DDBJ whole genome shotgun (WGS) entry which is preliminary data.</text>
</comment>
<dbReference type="Gene3D" id="1.25.40.10">
    <property type="entry name" value="Tetratricopeptide repeat domain"/>
    <property type="match status" value="1"/>
</dbReference>
<dbReference type="InterPro" id="IPR008271">
    <property type="entry name" value="Ser/Thr_kinase_AS"/>
</dbReference>
<evidence type="ECO:0000256" key="5">
    <source>
        <dbReference type="ARBA" id="ARBA00022777"/>
    </source>
</evidence>
<dbReference type="GO" id="GO:0005524">
    <property type="term" value="F:ATP binding"/>
    <property type="evidence" value="ECO:0007669"/>
    <property type="project" value="UniProtKB-UniRule"/>
</dbReference>
<evidence type="ECO:0000256" key="6">
    <source>
        <dbReference type="ARBA" id="ARBA00022840"/>
    </source>
</evidence>
<dbReference type="SMART" id="SM00220">
    <property type="entry name" value="S_TKc"/>
    <property type="match status" value="1"/>
</dbReference>
<feature type="transmembrane region" description="Helical" evidence="10">
    <location>
        <begin position="396"/>
        <end position="418"/>
    </location>
</feature>
<dbReference type="InterPro" id="IPR000719">
    <property type="entry name" value="Prot_kinase_dom"/>
</dbReference>
<dbReference type="InterPro" id="IPR011009">
    <property type="entry name" value="Kinase-like_dom_sf"/>
</dbReference>
<keyword evidence="9" id="KW-0175">Coiled coil</keyword>
<dbReference type="Proteomes" id="UP001155241">
    <property type="component" value="Unassembled WGS sequence"/>
</dbReference>
<dbReference type="SUPFAM" id="SSF48452">
    <property type="entry name" value="TPR-like"/>
    <property type="match status" value="1"/>
</dbReference>
<dbReference type="EC" id="2.7.11.1" evidence="1"/>
<dbReference type="InterPro" id="IPR017441">
    <property type="entry name" value="Protein_kinase_ATP_BS"/>
</dbReference>
<reference evidence="12" key="1">
    <citation type="submission" date="2022-06" db="EMBL/GenBank/DDBJ databases">
        <title>Aeoliella straminimaris, a novel planctomycete from sediments.</title>
        <authorList>
            <person name="Vitorino I.R."/>
            <person name="Lage O.M."/>
        </authorList>
    </citation>
    <scope>NUCLEOTIDE SEQUENCE</scope>
    <source>
        <strain evidence="12">ICT_H6.2</strain>
    </source>
</reference>
<evidence type="ECO:0000256" key="2">
    <source>
        <dbReference type="ARBA" id="ARBA00022527"/>
    </source>
</evidence>
<protein>
    <recommendedName>
        <fullName evidence="1">non-specific serine/threonine protein kinase</fullName>
        <ecNumber evidence="1">2.7.11.1</ecNumber>
    </recommendedName>
</protein>
<evidence type="ECO:0000256" key="1">
    <source>
        <dbReference type="ARBA" id="ARBA00012513"/>
    </source>
</evidence>
<keyword evidence="10" id="KW-0472">Membrane</keyword>
<keyword evidence="2" id="KW-0723">Serine/threonine-protein kinase</keyword>
<keyword evidence="4 8" id="KW-0547">Nucleotide-binding</keyword>
<dbReference type="FunFam" id="1.10.510.10:FF:000021">
    <property type="entry name" value="Serine/threonine protein kinase"/>
    <property type="match status" value="1"/>
</dbReference>
<gene>
    <name evidence="12" type="ORF">NG895_07330</name>
</gene>
<organism evidence="12 13">
    <name type="scientific">Aeoliella straminimaris</name>
    <dbReference type="NCBI Taxonomy" id="2954799"/>
    <lineage>
        <taxon>Bacteria</taxon>
        <taxon>Pseudomonadati</taxon>
        <taxon>Planctomycetota</taxon>
        <taxon>Planctomycetia</taxon>
        <taxon>Pirellulales</taxon>
        <taxon>Lacipirellulaceae</taxon>
        <taxon>Aeoliella</taxon>
    </lineage>
</organism>
<dbReference type="InterPro" id="IPR019734">
    <property type="entry name" value="TPR_rpt"/>
</dbReference>
<evidence type="ECO:0000259" key="11">
    <source>
        <dbReference type="PROSITE" id="PS50011"/>
    </source>
</evidence>
<dbReference type="PANTHER" id="PTHR43289">
    <property type="entry name" value="MITOGEN-ACTIVATED PROTEIN KINASE KINASE KINASE 20-RELATED"/>
    <property type="match status" value="1"/>
</dbReference>
<dbReference type="PANTHER" id="PTHR43289:SF6">
    <property type="entry name" value="SERINE_THREONINE-PROTEIN KINASE NEKL-3"/>
    <property type="match status" value="1"/>
</dbReference>
<dbReference type="RefSeq" id="WP_252851820.1">
    <property type="nucleotide sequence ID" value="NZ_JAMXLR010000026.1"/>
</dbReference>
<keyword evidence="7" id="KW-0802">TPR repeat</keyword>
<keyword evidence="10" id="KW-0812">Transmembrane</keyword>
<dbReference type="InterPro" id="IPR011990">
    <property type="entry name" value="TPR-like_helical_dom_sf"/>
</dbReference>
<evidence type="ECO:0000256" key="10">
    <source>
        <dbReference type="SAM" id="Phobius"/>
    </source>
</evidence>
<name>A0A9X2F7G4_9BACT</name>
<evidence type="ECO:0000313" key="12">
    <source>
        <dbReference type="EMBL" id="MCO6043715.1"/>
    </source>
</evidence>
<dbReference type="Gene3D" id="1.10.510.10">
    <property type="entry name" value="Transferase(Phosphotransferase) domain 1"/>
    <property type="match status" value="1"/>
</dbReference>
<evidence type="ECO:0000256" key="9">
    <source>
        <dbReference type="SAM" id="Coils"/>
    </source>
</evidence>
<keyword evidence="3" id="KW-0808">Transferase</keyword>
<evidence type="ECO:0000256" key="3">
    <source>
        <dbReference type="ARBA" id="ARBA00022679"/>
    </source>
</evidence>